<organism evidence="1 2">
    <name type="scientific">Bacteriovorax antarcticus</name>
    <dbReference type="NCBI Taxonomy" id="3088717"/>
    <lineage>
        <taxon>Bacteria</taxon>
        <taxon>Pseudomonadati</taxon>
        <taxon>Bdellovibrionota</taxon>
        <taxon>Bacteriovoracia</taxon>
        <taxon>Bacteriovoracales</taxon>
        <taxon>Bacteriovoracaceae</taxon>
        <taxon>Bacteriovorax</taxon>
    </lineage>
</organism>
<gene>
    <name evidence="1" type="ORF">SHI21_09030</name>
</gene>
<comment type="caution">
    <text evidence="1">The sequence shown here is derived from an EMBL/GenBank/DDBJ whole genome shotgun (WGS) entry which is preliminary data.</text>
</comment>
<keyword evidence="2" id="KW-1185">Reference proteome</keyword>
<name>A0ABU5VTH3_9BACT</name>
<evidence type="ECO:0000313" key="1">
    <source>
        <dbReference type="EMBL" id="MEA9356344.1"/>
    </source>
</evidence>
<dbReference type="RefSeq" id="WP_323576035.1">
    <property type="nucleotide sequence ID" value="NZ_JAYGJQ010000001.1"/>
</dbReference>
<reference evidence="1 2" key="1">
    <citation type="submission" date="2023-11" db="EMBL/GenBank/DDBJ databases">
        <title>A Novel Polar Bacteriovorax (B. antarcticus) Isolated from the Biocrust in Antarctica.</title>
        <authorList>
            <person name="Mun W."/>
            <person name="Choi S.Y."/>
            <person name="Mitchell R.J."/>
        </authorList>
    </citation>
    <scope>NUCLEOTIDE SEQUENCE [LARGE SCALE GENOMIC DNA]</scope>
    <source>
        <strain evidence="1 2">PP10</strain>
    </source>
</reference>
<sequence>MKVAITCDFLLERSHYVEIIENLCEVFPDAVIYCFAHKKGAILGHIEQRSIKSTFLSNVVSTEEEFYTHSNKLPSLAKNLFVSCDYDLIINVSKGFSQGFAKCETTKLITYLYDLDLDQKIKKTFLQKVFSPFVHSWIKKTLDQADMVLSSREDLLKTLEGLKTQTEVVPPPFRVSDYALFPKTMFKHHFFLIEAKGVNEERAKLLAEWMKEWGFSFQFIGPDAQLTNIKKDYAENVFFGDKCSGEHAPVMAASKALISFNENDFPALAMGTLAVGRPVILISSLKKWLSGVGIGFVDSFDKNELKKAIDNIITDEVLEPQKVRAHVMEYHDIKFKAQMKRTLDKFYHEVHKADAAHPSDCSQCK</sequence>
<accession>A0ABU5VTH3</accession>
<dbReference type="EMBL" id="JAYGJQ010000001">
    <property type="protein sequence ID" value="MEA9356344.1"/>
    <property type="molecule type" value="Genomic_DNA"/>
</dbReference>
<protein>
    <submittedName>
        <fullName evidence="1">Uncharacterized protein</fullName>
    </submittedName>
</protein>
<proteinExistence type="predicted"/>
<dbReference type="Proteomes" id="UP001302274">
    <property type="component" value="Unassembled WGS sequence"/>
</dbReference>
<evidence type="ECO:0000313" key="2">
    <source>
        <dbReference type="Proteomes" id="UP001302274"/>
    </source>
</evidence>